<dbReference type="EMBL" id="JBHSEP010000002">
    <property type="protein sequence ID" value="MFC4597351.1"/>
    <property type="molecule type" value="Genomic_DNA"/>
</dbReference>
<dbReference type="SUPFAM" id="SSF53067">
    <property type="entry name" value="Actin-like ATPase domain"/>
    <property type="match status" value="2"/>
</dbReference>
<dbReference type="CDD" id="cd24076">
    <property type="entry name" value="ASKHA_ATPase_ROK_BsXylR-like"/>
    <property type="match status" value="1"/>
</dbReference>
<accession>A0ABV9F6H2</accession>
<dbReference type="InterPro" id="IPR036388">
    <property type="entry name" value="WH-like_DNA-bd_sf"/>
</dbReference>
<protein>
    <submittedName>
        <fullName evidence="4">ROK family protein</fullName>
    </submittedName>
</protein>
<dbReference type="InterPro" id="IPR036390">
    <property type="entry name" value="WH_DNA-bd_sf"/>
</dbReference>
<reference evidence="5" key="1">
    <citation type="journal article" date="2019" name="Int. J. Syst. Evol. Microbiol.">
        <title>The Global Catalogue of Microorganisms (GCM) 10K type strain sequencing project: providing services to taxonomists for standard genome sequencing and annotation.</title>
        <authorList>
            <consortium name="The Broad Institute Genomics Platform"/>
            <consortium name="The Broad Institute Genome Sequencing Center for Infectious Disease"/>
            <person name="Wu L."/>
            <person name="Ma J."/>
        </authorList>
    </citation>
    <scope>NUCLEOTIDE SEQUENCE [LARGE SCALE GENOMIC DNA]</scope>
    <source>
        <strain evidence="5">CCUG 49571</strain>
    </source>
</reference>
<organism evidence="4 5">
    <name type="scientific">Cohnella hongkongensis</name>
    <dbReference type="NCBI Taxonomy" id="178337"/>
    <lineage>
        <taxon>Bacteria</taxon>
        <taxon>Bacillati</taxon>
        <taxon>Bacillota</taxon>
        <taxon>Bacilli</taxon>
        <taxon>Bacillales</taxon>
        <taxon>Paenibacillaceae</taxon>
        <taxon>Cohnella</taxon>
    </lineage>
</organism>
<evidence type="ECO:0000313" key="5">
    <source>
        <dbReference type="Proteomes" id="UP001596028"/>
    </source>
</evidence>
<evidence type="ECO:0000256" key="1">
    <source>
        <dbReference type="ARBA" id="ARBA00002486"/>
    </source>
</evidence>
<dbReference type="InterPro" id="IPR000600">
    <property type="entry name" value="ROK"/>
</dbReference>
<dbReference type="Pfam" id="PF00480">
    <property type="entry name" value="ROK"/>
    <property type="match status" value="1"/>
</dbReference>
<dbReference type="PANTHER" id="PTHR18964">
    <property type="entry name" value="ROK (REPRESSOR, ORF, KINASE) FAMILY"/>
    <property type="match status" value="1"/>
</dbReference>
<dbReference type="RefSeq" id="WP_378092440.1">
    <property type="nucleotide sequence ID" value="NZ_JBHSEP010000002.1"/>
</dbReference>
<proteinExistence type="inferred from homology"/>
<comment type="similarity">
    <text evidence="2">Belongs to the ROK (NagC/XylR) family.</text>
</comment>
<gene>
    <name evidence="4" type="ORF">ACFO3S_03785</name>
</gene>
<evidence type="ECO:0000256" key="3">
    <source>
        <dbReference type="ARBA" id="ARBA00022629"/>
    </source>
</evidence>
<keyword evidence="5" id="KW-1185">Reference proteome</keyword>
<name>A0ABV9F6H2_9BACL</name>
<evidence type="ECO:0000313" key="4">
    <source>
        <dbReference type="EMBL" id="MFC4597351.1"/>
    </source>
</evidence>
<dbReference type="Gene3D" id="1.10.10.10">
    <property type="entry name" value="Winged helix-like DNA-binding domain superfamily/Winged helix DNA-binding domain"/>
    <property type="match status" value="1"/>
</dbReference>
<dbReference type="Gene3D" id="3.30.420.40">
    <property type="match status" value="2"/>
</dbReference>
<dbReference type="SUPFAM" id="SSF46785">
    <property type="entry name" value="Winged helix' DNA-binding domain"/>
    <property type="match status" value="1"/>
</dbReference>
<comment type="caution">
    <text evidence="4">The sequence shown here is derived from an EMBL/GenBank/DDBJ whole genome shotgun (WGS) entry which is preliminary data.</text>
</comment>
<keyword evidence="3" id="KW-0119">Carbohydrate metabolism</keyword>
<dbReference type="InterPro" id="IPR043129">
    <property type="entry name" value="ATPase_NBD"/>
</dbReference>
<evidence type="ECO:0000256" key="2">
    <source>
        <dbReference type="ARBA" id="ARBA00006479"/>
    </source>
</evidence>
<sequence length="402" mass="42616">MGMKLSDQKGSKAAILQVLRIYGSISRIALTQTTGLSRATVSISISELIDAGLVREIPNREFTVGRPATSLELVSHTRAILGADLHRNAWTLGAFDLTGNTLKTANIPVSESSPEAAAKQLAREFPDFVNRLDVDPLPFLGLGTPGLVDSERGTILSASDLGWNNVDIGSIMSGEIGWPTVVLNRHRARGLSECRYGMKGNYQNMVYIGIGTGIAAGVFMNGQLFSGSVGGAGEVGHMTMEPDGLPCPCGNTGCLQLYSAEPAIEQEARRLIRMGNTDSIFSDPGFDIQLLKAPDICKAAEEGDAIAASAIRKAATYLGIGMANIVNLYNPDAIILGGAVPSSSRLFVETAARVMQQRAIRPLSNKTEVHASSYNERGGALGAANFALDKLISYSLFTVSKP</sequence>
<comment type="function">
    <text evidence="1">Transcriptional repressor of xylose-utilizing enzymes.</text>
</comment>
<keyword evidence="3" id="KW-0859">Xylose metabolism</keyword>
<dbReference type="Proteomes" id="UP001596028">
    <property type="component" value="Unassembled WGS sequence"/>
</dbReference>
<dbReference type="PANTHER" id="PTHR18964:SF149">
    <property type="entry name" value="BIFUNCTIONAL UDP-N-ACETYLGLUCOSAMINE 2-EPIMERASE_N-ACETYLMANNOSAMINE KINASE"/>
    <property type="match status" value="1"/>
</dbReference>